<protein>
    <submittedName>
        <fullName evidence="1">Uncharacterized protein</fullName>
    </submittedName>
</protein>
<dbReference type="EMBL" id="JAKZJU020000001">
    <property type="protein sequence ID" value="MDL2059253.1"/>
    <property type="molecule type" value="Genomic_DNA"/>
</dbReference>
<proteinExistence type="predicted"/>
<dbReference type="Proteomes" id="UP001165481">
    <property type="component" value="Unassembled WGS sequence"/>
</dbReference>
<evidence type="ECO:0000313" key="2">
    <source>
        <dbReference type="Proteomes" id="UP001165481"/>
    </source>
</evidence>
<dbReference type="RefSeq" id="WP_243376162.1">
    <property type="nucleotide sequence ID" value="NZ_JAKZJU020000001.1"/>
</dbReference>
<gene>
    <name evidence="1" type="ORF">MUN46_004810</name>
</gene>
<name>A0ABT7IMY9_9BURK</name>
<comment type="caution">
    <text evidence="1">The sequence shown here is derived from an EMBL/GenBank/DDBJ whole genome shotgun (WGS) entry which is preliminary data.</text>
</comment>
<evidence type="ECO:0000313" key="1">
    <source>
        <dbReference type="EMBL" id="MDL2059253.1"/>
    </source>
</evidence>
<accession>A0ABT7IMY9</accession>
<organism evidence="1 2">
    <name type="scientific">Mesosutterella faecium</name>
    <dbReference type="NCBI Taxonomy" id="2925194"/>
    <lineage>
        <taxon>Bacteria</taxon>
        <taxon>Pseudomonadati</taxon>
        <taxon>Pseudomonadota</taxon>
        <taxon>Betaproteobacteria</taxon>
        <taxon>Burkholderiales</taxon>
        <taxon>Sutterellaceae</taxon>
        <taxon>Mesosutterella</taxon>
    </lineage>
</organism>
<keyword evidence="2" id="KW-1185">Reference proteome</keyword>
<reference evidence="1" key="1">
    <citation type="submission" date="2023-03" db="EMBL/GenBank/DDBJ databases">
        <title>Mesosutterella sp. nov. isolated from porcine feces.</title>
        <authorList>
            <person name="Yu S."/>
        </authorList>
    </citation>
    <scope>NUCLEOTIDE SEQUENCE</scope>
    <source>
        <strain evidence="1">AGMB02718</strain>
    </source>
</reference>
<sequence length="151" mass="16755">MAENKYPETLEGFKAAYRFMLPPEQQKIDPLERTFNLYLAYSWALCWDTPEGRNLFTGGANAALGLETPEALDRLSGNIGAVNAFSSDLLKAVRIIGTLEKTAPGAIPETIPKELCYRLLVLAQNLVDYGRMLTTLLDAIRSPSDWRCKAS</sequence>